<evidence type="ECO:0000313" key="1">
    <source>
        <dbReference type="EMBL" id="CAE4640934.1"/>
    </source>
</evidence>
<dbReference type="EMBL" id="HBNS01042063">
    <property type="protein sequence ID" value="CAE4640938.1"/>
    <property type="molecule type" value="Transcribed_RNA"/>
</dbReference>
<protein>
    <recommendedName>
        <fullName evidence="3">Cysteine/serine-rich nuclear protein N-terminal domain-containing protein</fullName>
    </recommendedName>
</protein>
<proteinExistence type="predicted"/>
<reference evidence="2" key="1">
    <citation type="submission" date="2021-01" db="EMBL/GenBank/DDBJ databases">
        <authorList>
            <person name="Corre E."/>
            <person name="Pelletier E."/>
            <person name="Niang G."/>
            <person name="Scheremetjew M."/>
            <person name="Finn R."/>
            <person name="Kale V."/>
            <person name="Holt S."/>
            <person name="Cochrane G."/>
            <person name="Meng A."/>
            <person name="Brown T."/>
            <person name="Cohen L."/>
        </authorList>
    </citation>
    <scope>NUCLEOTIDE SEQUENCE</scope>
    <source>
        <strain evidence="2">GSO104</strain>
    </source>
</reference>
<dbReference type="AlphaFoldDB" id="A0A6V2LCN6"/>
<gene>
    <name evidence="1" type="ORF">DBRI00130_LOCUS32703</name>
    <name evidence="2" type="ORF">DBRI00130_LOCUS32705</name>
</gene>
<sequence>MNNSSKKSKHHRCMLEQKLKEELRKRSLYLSKHNFTRDELEQQLYDAVQNEPCCWNDDCPCVKSGIGCQADTCSCLHPGHDNVVGLGHLSPRNSKSNTPEIIRTNCGNNNGMYVVDFDMIYKYRCQFITN</sequence>
<evidence type="ECO:0000313" key="2">
    <source>
        <dbReference type="EMBL" id="CAE4640938.1"/>
    </source>
</evidence>
<organism evidence="2">
    <name type="scientific">Ditylum brightwellii</name>
    <dbReference type="NCBI Taxonomy" id="49249"/>
    <lineage>
        <taxon>Eukaryota</taxon>
        <taxon>Sar</taxon>
        <taxon>Stramenopiles</taxon>
        <taxon>Ochrophyta</taxon>
        <taxon>Bacillariophyta</taxon>
        <taxon>Mediophyceae</taxon>
        <taxon>Lithodesmiophycidae</taxon>
        <taxon>Lithodesmiales</taxon>
        <taxon>Lithodesmiaceae</taxon>
        <taxon>Ditylum</taxon>
    </lineage>
</organism>
<evidence type="ECO:0008006" key="3">
    <source>
        <dbReference type="Google" id="ProtNLM"/>
    </source>
</evidence>
<name>A0A6V2LCN6_9STRA</name>
<dbReference type="EMBL" id="HBNS01042061">
    <property type="protein sequence ID" value="CAE4640934.1"/>
    <property type="molecule type" value="Transcribed_RNA"/>
</dbReference>
<accession>A0A6V2LCN6</accession>